<keyword evidence="2" id="KW-1133">Transmembrane helix</keyword>
<evidence type="ECO:0000313" key="3">
    <source>
        <dbReference type="EMBL" id="AFP05989.1"/>
    </source>
</evidence>
<dbReference type="EMBL" id="JW873472">
    <property type="protein sequence ID" value="AFP05989.1"/>
    <property type="molecule type" value="mRNA"/>
</dbReference>
<feature type="region of interest" description="Disordered" evidence="1">
    <location>
        <begin position="166"/>
        <end position="208"/>
    </location>
</feature>
<evidence type="ECO:0000256" key="1">
    <source>
        <dbReference type="SAM" id="MobiDB-lite"/>
    </source>
</evidence>
<dbReference type="Pfam" id="PF15703">
    <property type="entry name" value="LAT2"/>
    <property type="match status" value="1"/>
</dbReference>
<dbReference type="GO" id="GO:0042113">
    <property type="term" value="P:B cell activation"/>
    <property type="evidence" value="ECO:0007669"/>
    <property type="project" value="InterPro"/>
</dbReference>
<keyword evidence="2" id="KW-0472">Membrane</keyword>
<evidence type="ECO:0000256" key="2">
    <source>
        <dbReference type="SAM" id="Phobius"/>
    </source>
</evidence>
<reference evidence="3" key="1">
    <citation type="journal article" date="2014" name="Nature">
        <title>Elephant shark genome provides unique insights into gnathostome evolution.</title>
        <authorList>
            <consortium name="International Elephant Shark Genome Sequencing Consortium"/>
            <person name="Venkatesh B."/>
            <person name="Lee A.P."/>
            <person name="Ravi V."/>
            <person name="Maurya A.K."/>
            <person name="Lian M.M."/>
            <person name="Swann J.B."/>
            <person name="Ohta Y."/>
            <person name="Flajnik M.F."/>
            <person name="Sutoh Y."/>
            <person name="Kasahara M."/>
            <person name="Hoon S."/>
            <person name="Gangu V."/>
            <person name="Roy S.W."/>
            <person name="Irimia M."/>
            <person name="Korzh V."/>
            <person name="Kondrychyn I."/>
            <person name="Lim Z.W."/>
            <person name="Tay B.H."/>
            <person name="Tohari S."/>
            <person name="Kong K.W."/>
            <person name="Ho S."/>
            <person name="Lorente-Galdos B."/>
            <person name="Quilez J."/>
            <person name="Marques-Bonet T."/>
            <person name="Raney B.J."/>
            <person name="Ingham P.W."/>
            <person name="Tay A."/>
            <person name="Hillier L.W."/>
            <person name="Minx P."/>
            <person name="Boehm T."/>
            <person name="Wilson R.K."/>
            <person name="Brenner S."/>
            <person name="Warren W.C."/>
        </authorList>
    </citation>
    <scope>NUCLEOTIDE SEQUENCE</scope>
    <source>
        <tissue evidence="3">Spleen</tissue>
    </source>
</reference>
<dbReference type="AlphaFoldDB" id="V9L3N8"/>
<sequence>MYQGQLWWGILSVLPLGILVTLCARCRRTRGRTVIREETRRKGRSVHGNEDKKQFEVVRSYTVTRQDHGPRPPAPMPETTTISTISEFTVHPGVDISPNYENILIGNELDLEETYVNPIASDYGFPQKCFHPSDEDANDYENLSESRTSLANYGNAVYIERWKHPPDDKDLCNTKPQSQIHGSSLAKADGDEDDDDDDEPDYVNTVPC</sequence>
<dbReference type="GO" id="GO:0050853">
    <property type="term" value="P:B cell receptor signaling pathway"/>
    <property type="evidence" value="ECO:0007669"/>
    <property type="project" value="TreeGrafter"/>
</dbReference>
<dbReference type="PANTHER" id="PTHR15646:SF5">
    <property type="entry name" value="LINKER FOR ACTIVATION OF T-CELLS FAMILY MEMBER 2"/>
    <property type="match status" value="1"/>
</dbReference>
<protein>
    <submittedName>
        <fullName evidence="3">Linker for activation of T-cells family member 2-like protein</fullName>
    </submittedName>
</protein>
<keyword evidence="2" id="KW-0812">Transmembrane</keyword>
<feature type="transmembrane region" description="Helical" evidence="2">
    <location>
        <begin position="6"/>
        <end position="26"/>
    </location>
</feature>
<organism evidence="3">
    <name type="scientific">Callorhinchus milii</name>
    <name type="common">Ghost shark</name>
    <dbReference type="NCBI Taxonomy" id="7868"/>
    <lineage>
        <taxon>Eukaryota</taxon>
        <taxon>Metazoa</taxon>
        <taxon>Chordata</taxon>
        <taxon>Craniata</taxon>
        <taxon>Vertebrata</taxon>
        <taxon>Chondrichthyes</taxon>
        <taxon>Holocephali</taxon>
        <taxon>Chimaeriformes</taxon>
        <taxon>Callorhinchidae</taxon>
        <taxon>Callorhinchus</taxon>
    </lineage>
</organism>
<dbReference type="GO" id="GO:0005886">
    <property type="term" value="C:plasma membrane"/>
    <property type="evidence" value="ECO:0007669"/>
    <property type="project" value="TreeGrafter"/>
</dbReference>
<dbReference type="PANTHER" id="PTHR15646">
    <property type="entry name" value="LINKER FOR ACTIVATION OF T-CELLS FAMILY MEMBER 2"/>
    <property type="match status" value="1"/>
</dbReference>
<name>V9L3N8_CALMI</name>
<dbReference type="InterPro" id="IPR031428">
    <property type="entry name" value="LAT2"/>
</dbReference>
<proteinExistence type="evidence at transcript level"/>
<dbReference type="GO" id="GO:0019722">
    <property type="term" value="P:calcium-mediated signaling"/>
    <property type="evidence" value="ECO:0007669"/>
    <property type="project" value="TreeGrafter"/>
</dbReference>
<accession>V9L3N8</accession>
<feature type="compositionally biased region" description="Acidic residues" evidence="1">
    <location>
        <begin position="190"/>
        <end position="201"/>
    </location>
</feature>